<keyword evidence="4" id="KW-1185">Reference proteome</keyword>
<evidence type="ECO:0000256" key="1">
    <source>
        <dbReference type="SAM" id="MobiDB-lite"/>
    </source>
</evidence>
<feature type="transmembrane region" description="Helical" evidence="2">
    <location>
        <begin position="7"/>
        <end position="26"/>
    </location>
</feature>
<keyword evidence="2" id="KW-0812">Transmembrane</keyword>
<feature type="compositionally biased region" description="Polar residues" evidence="1">
    <location>
        <begin position="309"/>
        <end position="327"/>
    </location>
</feature>
<feature type="region of interest" description="Disordered" evidence="1">
    <location>
        <begin position="193"/>
        <end position="249"/>
    </location>
</feature>
<protein>
    <submittedName>
        <fullName evidence="3">Uncharacterized protein</fullName>
    </submittedName>
</protein>
<dbReference type="Proteomes" id="UP001164746">
    <property type="component" value="Chromosome 4"/>
</dbReference>
<reference evidence="3" key="1">
    <citation type="submission" date="2022-11" db="EMBL/GenBank/DDBJ databases">
        <title>Centuries of genome instability and evolution in soft-shell clam transmissible cancer (bioRxiv).</title>
        <authorList>
            <person name="Hart S.F.M."/>
            <person name="Yonemitsu M.A."/>
            <person name="Giersch R.M."/>
            <person name="Beal B.F."/>
            <person name="Arriagada G."/>
            <person name="Davis B.W."/>
            <person name="Ostrander E.A."/>
            <person name="Goff S.P."/>
            <person name="Metzger M.J."/>
        </authorList>
    </citation>
    <scope>NUCLEOTIDE SEQUENCE</scope>
    <source>
        <strain evidence="3">MELC-2E11</strain>
        <tissue evidence="3">Siphon/mantle</tissue>
    </source>
</reference>
<keyword evidence="2" id="KW-1133">Transmembrane helix</keyword>
<organism evidence="3 4">
    <name type="scientific">Mya arenaria</name>
    <name type="common">Soft-shell clam</name>
    <dbReference type="NCBI Taxonomy" id="6604"/>
    <lineage>
        <taxon>Eukaryota</taxon>
        <taxon>Metazoa</taxon>
        <taxon>Spiralia</taxon>
        <taxon>Lophotrochozoa</taxon>
        <taxon>Mollusca</taxon>
        <taxon>Bivalvia</taxon>
        <taxon>Autobranchia</taxon>
        <taxon>Heteroconchia</taxon>
        <taxon>Euheterodonta</taxon>
        <taxon>Imparidentia</taxon>
        <taxon>Neoheterodontei</taxon>
        <taxon>Myida</taxon>
        <taxon>Myoidea</taxon>
        <taxon>Myidae</taxon>
        <taxon>Mya</taxon>
    </lineage>
</organism>
<accession>A0ABY7E5A6</accession>
<gene>
    <name evidence="3" type="ORF">MAR_010147</name>
</gene>
<dbReference type="EMBL" id="CP111015">
    <property type="protein sequence ID" value="WAR03589.1"/>
    <property type="molecule type" value="Genomic_DNA"/>
</dbReference>
<evidence type="ECO:0000313" key="4">
    <source>
        <dbReference type="Proteomes" id="UP001164746"/>
    </source>
</evidence>
<feature type="region of interest" description="Disordered" evidence="1">
    <location>
        <begin position="307"/>
        <end position="385"/>
    </location>
</feature>
<keyword evidence="2" id="KW-0472">Membrane</keyword>
<evidence type="ECO:0000256" key="2">
    <source>
        <dbReference type="SAM" id="Phobius"/>
    </source>
</evidence>
<sequence>MEIRQATVYVLYGHITTLPSLSMIALPSLSMKSDGLSYVLSSVMSGLQMSPTFTGMGELVRRLDYERRSRQRSLLAAGSSGQRISKEYSSTVRYANEMEERRRLLYVQDMEKHKRLVIDRYNYERKVMTKFKNELDSKTQNFNEEKYQQLRRVKSANGRIQNSYQNTDIGKVIELVPRHYYRTKSAVGVKFLCNSDESGTDDDDSDVFKERDTDSQTDISADRYINGHTSGGQKEEKSPSELTQWSSMWKKRHTKSALRRRMSYSNFISEVENPVNIDIASRRQSAPPKVITAFIPPDLSTIKKRLSISRPQSSASGMQQRRTSQPNLKYKRPSTADLRRMSAPALRAKSASQAALGSRRGSVSSVASSSSLNGSVNGGDEKENTSRSYRLLREAFKKMKIEQPDYKKEWLDRMKEDHLSKTEHLHERTLEKFCKLFDGGFFTSF</sequence>
<name>A0ABY7E5A6_MYAAR</name>
<feature type="compositionally biased region" description="Low complexity" evidence="1">
    <location>
        <begin position="354"/>
        <end position="375"/>
    </location>
</feature>
<proteinExistence type="predicted"/>
<evidence type="ECO:0000313" key="3">
    <source>
        <dbReference type="EMBL" id="WAR03589.1"/>
    </source>
</evidence>